<reference evidence="2" key="1">
    <citation type="submission" date="2019-04" db="EMBL/GenBank/DDBJ databases">
        <title>Draft genome sequence of Pseudonocardiaceae bacterium SL3-2-4.</title>
        <authorList>
            <person name="Ningsih F."/>
            <person name="Yokota A."/>
            <person name="Sakai Y."/>
            <person name="Nanatani K."/>
            <person name="Yabe S."/>
            <person name="Oetari A."/>
            <person name="Sjamsuridzal W."/>
        </authorList>
    </citation>
    <scope>NUCLEOTIDE SEQUENCE [LARGE SCALE GENOMIC DNA]</scope>
    <source>
        <strain evidence="2">SL3-2-4</strain>
    </source>
</reference>
<proteinExistence type="predicted"/>
<evidence type="ECO:0000313" key="2">
    <source>
        <dbReference type="Proteomes" id="UP000298860"/>
    </source>
</evidence>
<sequence>MADPMEDVTRAFERFNASARRARDAMARYVGMRERIAEAVAHSADHGVAGVAGPGGAIKDIRFTADALRQRPQALRGAVLSTLRAAVADAARTAEVPATSWGLVGQPLGWTA</sequence>
<dbReference type="RefSeq" id="WP_137813793.1">
    <property type="nucleotide sequence ID" value="NZ_BJFL01000009.1"/>
</dbReference>
<keyword evidence="2" id="KW-1185">Reference proteome</keyword>
<protein>
    <submittedName>
        <fullName evidence="1">Uncharacterized protein</fullName>
    </submittedName>
</protein>
<dbReference type="EMBL" id="BJFL01000009">
    <property type="protein sequence ID" value="GDY30669.1"/>
    <property type="molecule type" value="Genomic_DNA"/>
</dbReference>
<dbReference type="Proteomes" id="UP000298860">
    <property type="component" value="Unassembled WGS sequence"/>
</dbReference>
<evidence type="ECO:0000313" key="1">
    <source>
        <dbReference type="EMBL" id="GDY30669.1"/>
    </source>
</evidence>
<organism evidence="1 2">
    <name type="scientific">Gandjariella thermophila</name>
    <dbReference type="NCBI Taxonomy" id="1931992"/>
    <lineage>
        <taxon>Bacteria</taxon>
        <taxon>Bacillati</taxon>
        <taxon>Actinomycetota</taxon>
        <taxon>Actinomycetes</taxon>
        <taxon>Pseudonocardiales</taxon>
        <taxon>Pseudonocardiaceae</taxon>
        <taxon>Gandjariella</taxon>
    </lineage>
</organism>
<comment type="caution">
    <text evidence="1">The sequence shown here is derived from an EMBL/GenBank/DDBJ whole genome shotgun (WGS) entry which is preliminary data.</text>
</comment>
<dbReference type="AlphaFoldDB" id="A0A4D4J8A6"/>
<name>A0A4D4J8A6_9PSEU</name>
<accession>A0A4D4J8A6</accession>
<gene>
    <name evidence="1" type="ORF">GTS_23020</name>
</gene>